<name>A0ABP0LZS0_9DINO</name>
<evidence type="ECO:0000313" key="2">
    <source>
        <dbReference type="Proteomes" id="UP001642484"/>
    </source>
</evidence>
<proteinExistence type="predicted"/>
<sequence>MDRGKEYVDQLVWRLMKVSAPKVMVLLVLTTIWSMDSLPEELNLQALERLQWCEFFAGQAEATKAFKAGHDMSRLKRRAWSTSELAVGLGHILTDGRLEEVDDVAPFQELEGILADLEAKQSTDAAMQELMAEPAQAAPPGEH</sequence>
<protein>
    <submittedName>
        <fullName evidence="1">Uncharacterized protein</fullName>
    </submittedName>
</protein>
<keyword evidence="2" id="KW-1185">Reference proteome</keyword>
<comment type="caution">
    <text evidence="1">The sequence shown here is derived from an EMBL/GenBank/DDBJ whole genome shotgun (WGS) entry which is preliminary data.</text>
</comment>
<organism evidence="1 2">
    <name type="scientific">Durusdinium trenchii</name>
    <dbReference type="NCBI Taxonomy" id="1381693"/>
    <lineage>
        <taxon>Eukaryota</taxon>
        <taxon>Sar</taxon>
        <taxon>Alveolata</taxon>
        <taxon>Dinophyceae</taxon>
        <taxon>Suessiales</taxon>
        <taxon>Symbiodiniaceae</taxon>
        <taxon>Durusdinium</taxon>
    </lineage>
</organism>
<dbReference type="EMBL" id="CAXAMN010014780">
    <property type="protein sequence ID" value="CAK9044298.1"/>
    <property type="molecule type" value="Genomic_DNA"/>
</dbReference>
<dbReference type="Proteomes" id="UP001642484">
    <property type="component" value="Unassembled WGS sequence"/>
</dbReference>
<evidence type="ECO:0000313" key="1">
    <source>
        <dbReference type="EMBL" id="CAK9044298.1"/>
    </source>
</evidence>
<accession>A0ABP0LZS0</accession>
<gene>
    <name evidence="1" type="ORF">CCMP2556_LOCUS23330</name>
</gene>
<reference evidence="1 2" key="1">
    <citation type="submission" date="2024-02" db="EMBL/GenBank/DDBJ databases">
        <authorList>
            <person name="Chen Y."/>
            <person name="Shah S."/>
            <person name="Dougan E. K."/>
            <person name="Thang M."/>
            <person name="Chan C."/>
        </authorList>
    </citation>
    <scope>NUCLEOTIDE SEQUENCE [LARGE SCALE GENOMIC DNA]</scope>
</reference>